<evidence type="ECO:0000313" key="2">
    <source>
        <dbReference type="Proteomes" id="UP001215598"/>
    </source>
</evidence>
<organism evidence="1 2">
    <name type="scientific">Mycena metata</name>
    <dbReference type="NCBI Taxonomy" id="1033252"/>
    <lineage>
        <taxon>Eukaryota</taxon>
        <taxon>Fungi</taxon>
        <taxon>Dikarya</taxon>
        <taxon>Basidiomycota</taxon>
        <taxon>Agaricomycotina</taxon>
        <taxon>Agaricomycetes</taxon>
        <taxon>Agaricomycetidae</taxon>
        <taxon>Agaricales</taxon>
        <taxon>Marasmiineae</taxon>
        <taxon>Mycenaceae</taxon>
        <taxon>Mycena</taxon>
    </lineage>
</organism>
<name>A0AAD7IHZ9_9AGAR</name>
<reference evidence="1" key="1">
    <citation type="submission" date="2023-03" db="EMBL/GenBank/DDBJ databases">
        <title>Massive genome expansion in bonnet fungi (Mycena s.s.) driven by repeated elements and novel gene families across ecological guilds.</title>
        <authorList>
            <consortium name="Lawrence Berkeley National Laboratory"/>
            <person name="Harder C.B."/>
            <person name="Miyauchi S."/>
            <person name="Viragh M."/>
            <person name="Kuo A."/>
            <person name="Thoen E."/>
            <person name="Andreopoulos B."/>
            <person name="Lu D."/>
            <person name="Skrede I."/>
            <person name="Drula E."/>
            <person name="Henrissat B."/>
            <person name="Morin E."/>
            <person name="Kohler A."/>
            <person name="Barry K."/>
            <person name="LaButti K."/>
            <person name="Morin E."/>
            <person name="Salamov A."/>
            <person name="Lipzen A."/>
            <person name="Mereny Z."/>
            <person name="Hegedus B."/>
            <person name="Baldrian P."/>
            <person name="Stursova M."/>
            <person name="Weitz H."/>
            <person name="Taylor A."/>
            <person name="Grigoriev I.V."/>
            <person name="Nagy L.G."/>
            <person name="Martin F."/>
            <person name="Kauserud H."/>
        </authorList>
    </citation>
    <scope>NUCLEOTIDE SEQUENCE</scope>
    <source>
        <strain evidence="1">CBHHK182m</strain>
    </source>
</reference>
<accession>A0AAD7IHZ9</accession>
<proteinExistence type="predicted"/>
<dbReference type="AlphaFoldDB" id="A0AAD7IHZ9"/>
<dbReference type="Proteomes" id="UP001215598">
    <property type="component" value="Unassembled WGS sequence"/>
</dbReference>
<sequence length="115" mass="12681">MATNAGIHHQCINIRWIRSSLHWIKLISWGGFSLGSFRTGRVGRHDFFFTPVQRGLASAEIAWWPIMPSASKVLAFGMWGVMALGALPDTGPITGAINGWNGGAFRKLAREYVPQ</sequence>
<gene>
    <name evidence="1" type="ORF">B0H16DRAFT_1463580</name>
</gene>
<keyword evidence="2" id="KW-1185">Reference proteome</keyword>
<comment type="caution">
    <text evidence="1">The sequence shown here is derived from an EMBL/GenBank/DDBJ whole genome shotgun (WGS) entry which is preliminary data.</text>
</comment>
<protein>
    <submittedName>
        <fullName evidence="1">Uncharacterized protein</fullName>
    </submittedName>
</protein>
<evidence type="ECO:0000313" key="1">
    <source>
        <dbReference type="EMBL" id="KAJ7743592.1"/>
    </source>
</evidence>
<dbReference type="EMBL" id="JARKIB010000090">
    <property type="protein sequence ID" value="KAJ7743592.1"/>
    <property type="molecule type" value="Genomic_DNA"/>
</dbReference>